<evidence type="ECO:0000256" key="2">
    <source>
        <dbReference type="ARBA" id="ARBA00023315"/>
    </source>
</evidence>
<dbReference type="PROSITE" id="PS51186">
    <property type="entry name" value="GNAT"/>
    <property type="match status" value="1"/>
</dbReference>
<evidence type="ECO:0000259" key="3">
    <source>
        <dbReference type="PROSITE" id="PS51186"/>
    </source>
</evidence>
<dbReference type="PANTHER" id="PTHR43877">
    <property type="entry name" value="AMINOALKYLPHOSPHONATE N-ACETYLTRANSFERASE-RELATED-RELATED"/>
    <property type="match status" value="1"/>
</dbReference>
<dbReference type="SUPFAM" id="SSF55729">
    <property type="entry name" value="Acyl-CoA N-acyltransferases (Nat)"/>
    <property type="match status" value="1"/>
</dbReference>
<accession>A0A383S1J2</accession>
<dbReference type="Proteomes" id="UP000263595">
    <property type="component" value="Unassembled WGS sequence"/>
</dbReference>
<dbReference type="InterPro" id="IPR050832">
    <property type="entry name" value="Bact_Acetyltransf"/>
</dbReference>
<proteinExistence type="predicted"/>
<sequence>MPLPTIEQIRPVDCLALRRDVLWPDLTAQQCAVEGDEQARHFGIHADGQLVSCLSLFEIAAASFQIRKFATASGFQQQGLGTALLTHAIAQVRAQGGQRIVLNARTSACAFYARHGFSRFGEVSQRDGVSFVSMGLDLR</sequence>
<evidence type="ECO:0000256" key="1">
    <source>
        <dbReference type="ARBA" id="ARBA00022679"/>
    </source>
</evidence>
<keyword evidence="5" id="KW-1185">Reference proteome</keyword>
<dbReference type="InterPro" id="IPR016181">
    <property type="entry name" value="Acyl_CoA_acyltransferase"/>
</dbReference>
<reference evidence="5" key="1">
    <citation type="submission" date="2018-08" db="EMBL/GenBank/DDBJ databases">
        <authorList>
            <person name="Blom J."/>
        </authorList>
    </citation>
    <scope>NUCLEOTIDE SEQUENCE [LARGE SCALE GENOMIC DNA]</scope>
    <source>
        <strain evidence="5">CCOS 865</strain>
    </source>
</reference>
<feature type="domain" description="N-acetyltransferase" evidence="3">
    <location>
        <begin position="1"/>
        <end position="139"/>
    </location>
</feature>
<keyword evidence="2" id="KW-0012">Acyltransferase</keyword>
<evidence type="ECO:0000313" key="5">
    <source>
        <dbReference type="Proteomes" id="UP000263595"/>
    </source>
</evidence>
<dbReference type="Pfam" id="PF13673">
    <property type="entry name" value="Acetyltransf_10"/>
    <property type="match status" value="1"/>
</dbReference>
<organism evidence="4 5">
    <name type="scientific">Pseudomonas reidholzensis</name>
    <dbReference type="NCBI Taxonomy" id="1785162"/>
    <lineage>
        <taxon>Bacteria</taxon>
        <taxon>Pseudomonadati</taxon>
        <taxon>Pseudomonadota</taxon>
        <taxon>Gammaproteobacteria</taxon>
        <taxon>Pseudomonadales</taxon>
        <taxon>Pseudomonadaceae</taxon>
        <taxon>Pseudomonas</taxon>
    </lineage>
</organism>
<gene>
    <name evidence="4" type="ORF">CCOS865_04864</name>
</gene>
<dbReference type="EMBL" id="UNOZ01000035">
    <property type="protein sequence ID" value="SYX92576.1"/>
    <property type="molecule type" value="Genomic_DNA"/>
</dbReference>
<name>A0A383S1J2_9PSED</name>
<dbReference type="AlphaFoldDB" id="A0A383S1J2"/>
<dbReference type="InterPro" id="IPR000182">
    <property type="entry name" value="GNAT_dom"/>
</dbReference>
<keyword evidence="1" id="KW-0808">Transferase</keyword>
<evidence type="ECO:0000313" key="4">
    <source>
        <dbReference type="EMBL" id="SYX92576.1"/>
    </source>
</evidence>
<dbReference type="RefSeq" id="WP_119145797.1">
    <property type="nucleotide sequence ID" value="NZ_CBCSFL010000010.1"/>
</dbReference>
<dbReference type="GO" id="GO:0016747">
    <property type="term" value="F:acyltransferase activity, transferring groups other than amino-acyl groups"/>
    <property type="evidence" value="ECO:0007669"/>
    <property type="project" value="InterPro"/>
</dbReference>
<dbReference type="CDD" id="cd04301">
    <property type="entry name" value="NAT_SF"/>
    <property type="match status" value="1"/>
</dbReference>
<protein>
    <recommendedName>
        <fullName evidence="3">N-acetyltransferase domain-containing protein</fullName>
    </recommendedName>
</protein>
<dbReference type="Gene3D" id="3.40.630.30">
    <property type="match status" value="1"/>
</dbReference>
<dbReference type="OrthoDB" id="9789605at2"/>